<dbReference type="GeneID" id="17090509"/>
<evidence type="ECO:0000256" key="6">
    <source>
        <dbReference type="ARBA" id="ARBA00022968"/>
    </source>
</evidence>
<dbReference type="PANTHER" id="PTHR11214">
    <property type="entry name" value="BETA-1,3-N-ACETYLGLUCOSAMINYLTRANSFERASE"/>
    <property type="match status" value="1"/>
</dbReference>
<keyword evidence="7 10" id="KW-1133">Transmembrane helix</keyword>
<evidence type="ECO:0000256" key="5">
    <source>
        <dbReference type="ARBA" id="ARBA00022692"/>
    </source>
</evidence>
<dbReference type="GO" id="GO:0000139">
    <property type="term" value="C:Golgi membrane"/>
    <property type="evidence" value="ECO:0007669"/>
    <property type="project" value="UniProtKB-SubCell"/>
</dbReference>
<evidence type="ECO:0000256" key="1">
    <source>
        <dbReference type="ARBA" id="ARBA00004323"/>
    </source>
</evidence>
<dbReference type="Gramene" id="EME31897">
    <property type="protein sequence ID" value="EME31897"/>
    <property type="gene ID" value="Gasu_09650"/>
</dbReference>
<evidence type="ECO:0000256" key="2">
    <source>
        <dbReference type="ARBA" id="ARBA00008661"/>
    </source>
</evidence>
<name>M2XP09_GALSU</name>
<organism evidence="11 12">
    <name type="scientific">Galdieria sulphuraria</name>
    <name type="common">Red alga</name>
    <dbReference type="NCBI Taxonomy" id="130081"/>
    <lineage>
        <taxon>Eukaryota</taxon>
        <taxon>Rhodophyta</taxon>
        <taxon>Bangiophyceae</taxon>
        <taxon>Galdieriales</taxon>
        <taxon>Galdieriaceae</taxon>
        <taxon>Galdieria</taxon>
    </lineage>
</organism>
<dbReference type="GO" id="GO:0006493">
    <property type="term" value="P:protein O-linked glycosylation"/>
    <property type="evidence" value="ECO:0007669"/>
    <property type="project" value="TreeGrafter"/>
</dbReference>
<proteinExistence type="inferred from homology"/>
<dbReference type="OrthoDB" id="1158011at2759"/>
<dbReference type="GO" id="GO:0006024">
    <property type="term" value="P:glycosaminoglycan biosynthetic process"/>
    <property type="evidence" value="ECO:0007669"/>
    <property type="project" value="TreeGrafter"/>
</dbReference>
<evidence type="ECO:0000256" key="9">
    <source>
        <dbReference type="ARBA" id="ARBA00023136"/>
    </source>
</evidence>
<evidence type="ECO:0000256" key="7">
    <source>
        <dbReference type="ARBA" id="ARBA00022989"/>
    </source>
</evidence>
<gene>
    <name evidence="11" type="ORF">Gasu_09650</name>
</gene>
<dbReference type="OMA" id="GYLTKYM"/>
<protein>
    <recommendedName>
        <fullName evidence="10">Hexosyltransferase</fullName>
        <ecNumber evidence="10">2.4.1.-</ecNumber>
    </recommendedName>
</protein>
<evidence type="ECO:0000256" key="10">
    <source>
        <dbReference type="RuleBase" id="RU363063"/>
    </source>
</evidence>
<reference evidence="12" key="1">
    <citation type="journal article" date="2013" name="Science">
        <title>Gene transfer from bacteria and archaea facilitated evolution of an extremophilic eukaryote.</title>
        <authorList>
            <person name="Schonknecht G."/>
            <person name="Chen W.H."/>
            <person name="Ternes C.M."/>
            <person name="Barbier G.G."/>
            <person name="Shrestha R.P."/>
            <person name="Stanke M."/>
            <person name="Brautigam A."/>
            <person name="Baker B.J."/>
            <person name="Banfield J.F."/>
            <person name="Garavito R.M."/>
            <person name="Carr K."/>
            <person name="Wilkerson C."/>
            <person name="Rensing S.A."/>
            <person name="Gagneul D."/>
            <person name="Dickenson N.E."/>
            <person name="Oesterhelt C."/>
            <person name="Lercher M.J."/>
            <person name="Weber A.P."/>
        </authorList>
    </citation>
    <scope>NUCLEOTIDE SEQUENCE [LARGE SCALE GENOMIC DNA]</scope>
    <source>
        <strain evidence="12">074W</strain>
    </source>
</reference>
<feature type="transmembrane region" description="Helical" evidence="10">
    <location>
        <begin position="6"/>
        <end position="23"/>
    </location>
</feature>
<dbReference type="GO" id="GO:0047220">
    <property type="term" value="F:galactosylxylosylprotein 3-beta-galactosyltransferase activity"/>
    <property type="evidence" value="ECO:0007669"/>
    <property type="project" value="TreeGrafter"/>
</dbReference>
<evidence type="ECO:0000256" key="8">
    <source>
        <dbReference type="ARBA" id="ARBA00023034"/>
    </source>
</evidence>
<keyword evidence="6 10" id="KW-0735">Signal-anchor</keyword>
<dbReference type="EMBL" id="KB454489">
    <property type="protein sequence ID" value="EME31897.1"/>
    <property type="molecule type" value="Genomic_DNA"/>
</dbReference>
<comment type="subcellular location">
    <subcellularLocation>
        <location evidence="1 10">Golgi apparatus membrane</location>
        <topology evidence="1 10">Single-pass type II membrane protein</topology>
    </subcellularLocation>
</comment>
<sequence>MRHWHYSIWVILVLLLWNISLLSRPKKFIFIAIGSAPENRNRRDACRRSWLSWRCPTVAYRFFTELNTANREQSVSLNVERQTLRDIEFQPFPQGRQVMQGARFLYQAAWALGHYEFDFYLKTDDDVLLCIQKLQHLLSEKRNKFFWGKYWCKQDRSYPDESFLLFSTDLLRFLVKNREFLLFDEEVSMAWNFGFLSRFLNISIFDDRTCIDSQQGYLTYFMHQPGFNFTRQISSDLSFCDKYLFSHHVESTIDMRIFKESSIIPPSHRIMIQHPRDTCGTNYSIIPCRKSRKLPSIQIRTV</sequence>
<keyword evidence="4 11" id="KW-0808">Transferase</keyword>
<comment type="similarity">
    <text evidence="2 10">Belongs to the glycosyltransferase 31 family.</text>
</comment>
<dbReference type="EC" id="2.4.1.-" evidence="10"/>
<keyword evidence="12" id="KW-1185">Reference proteome</keyword>
<dbReference type="PANTHER" id="PTHR11214:SF3">
    <property type="entry name" value="BETA-1,3-GALACTOSYLTRANSFERASE 6"/>
    <property type="match status" value="1"/>
</dbReference>
<dbReference type="Proteomes" id="UP000030680">
    <property type="component" value="Unassembled WGS sequence"/>
</dbReference>
<accession>M2XP09</accession>
<keyword evidence="5 10" id="KW-0812">Transmembrane</keyword>
<keyword evidence="8 10" id="KW-0333">Golgi apparatus</keyword>
<evidence type="ECO:0000256" key="3">
    <source>
        <dbReference type="ARBA" id="ARBA00022676"/>
    </source>
</evidence>
<evidence type="ECO:0000313" key="11">
    <source>
        <dbReference type="EMBL" id="EME31897.1"/>
    </source>
</evidence>
<keyword evidence="9 10" id="KW-0472">Membrane</keyword>
<dbReference type="RefSeq" id="XP_005708417.1">
    <property type="nucleotide sequence ID" value="XM_005708360.1"/>
</dbReference>
<evidence type="ECO:0000256" key="4">
    <source>
        <dbReference type="ARBA" id="ARBA00022679"/>
    </source>
</evidence>
<dbReference type="InterPro" id="IPR002659">
    <property type="entry name" value="Glyco_trans_31"/>
</dbReference>
<keyword evidence="3 10" id="KW-0328">Glycosyltransferase</keyword>
<evidence type="ECO:0000313" key="12">
    <source>
        <dbReference type="Proteomes" id="UP000030680"/>
    </source>
</evidence>
<dbReference type="AlphaFoldDB" id="M2XP09"/>
<dbReference type="Gene3D" id="3.90.550.50">
    <property type="match status" value="1"/>
</dbReference>